<dbReference type="SMART" id="SM00409">
    <property type="entry name" value="IG"/>
    <property type="match status" value="2"/>
</dbReference>
<evidence type="ECO:0000313" key="5">
    <source>
        <dbReference type="Proteomes" id="UP000276133"/>
    </source>
</evidence>
<dbReference type="PANTHER" id="PTHR47633">
    <property type="entry name" value="IMMUNOGLOBULIN"/>
    <property type="match status" value="1"/>
</dbReference>
<evidence type="ECO:0000313" key="4">
    <source>
        <dbReference type="EMBL" id="RNA44696.1"/>
    </source>
</evidence>
<keyword evidence="5" id="KW-1185">Reference proteome</keyword>
<feature type="compositionally biased region" description="Low complexity" evidence="2">
    <location>
        <begin position="172"/>
        <end position="182"/>
    </location>
</feature>
<dbReference type="InterPro" id="IPR013783">
    <property type="entry name" value="Ig-like_fold"/>
</dbReference>
<dbReference type="OrthoDB" id="10260894at2759"/>
<feature type="compositionally biased region" description="Basic residues" evidence="2">
    <location>
        <begin position="104"/>
        <end position="113"/>
    </location>
</feature>
<dbReference type="Pfam" id="PF07679">
    <property type="entry name" value="I-set"/>
    <property type="match status" value="2"/>
</dbReference>
<evidence type="ECO:0000256" key="2">
    <source>
        <dbReference type="SAM" id="MobiDB-lite"/>
    </source>
</evidence>
<dbReference type="InterPro" id="IPR007110">
    <property type="entry name" value="Ig-like_dom"/>
</dbReference>
<dbReference type="CDD" id="cd00096">
    <property type="entry name" value="Ig"/>
    <property type="match status" value="1"/>
</dbReference>
<protein>
    <submittedName>
        <fullName evidence="4">Twitchin</fullName>
        <ecNumber evidence="4">2.7.10.1</ecNumber>
    </submittedName>
</protein>
<gene>
    <name evidence="4" type="ORF">BpHYR1_032226</name>
</gene>
<name>A0A3M7T9D4_BRAPC</name>
<feature type="region of interest" description="Disordered" evidence="2">
    <location>
        <begin position="93"/>
        <end position="190"/>
    </location>
</feature>
<organism evidence="4 5">
    <name type="scientific">Brachionus plicatilis</name>
    <name type="common">Marine rotifer</name>
    <name type="synonym">Brachionus muelleri</name>
    <dbReference type="NCBI Taxonomy" id="10195"/>
    <lineage>
        <taxon>Eukaryota</taxon>
        <taxon>Metazoa</taxon>
        <taxon>Spiralia</taxon>
        <taxon>Gnathifera</taxon>
        <taxon>Rotifera</taxon>
        <taxon>Eurotatoria</taxon>
        <taxon>Monogononta</taxon>
        <taxon>Pseudotrocha</taxon>
        <taxon>Ploima</taxon>
        <taxon>Brachionidae</taxon>
        <taxon>Brachionus</taxon>
    </lineage>
</organism>
<dbReference type="GO" id="GO:0004714">
    <property type="term" value="F:transmembrane receptor protein tyrosine kinase activity"/>
    <property type="evidence" value="ECO:0007669"/>
    <property type="project" value="UniProtKB-EC"/>
</dbReference>
<proteinExistence type="predicted"/>
<dbReference type="Gene3D" id="2.60.40.10">
    <property type="entry name" value="Immunoglobulins"/>
    <property type="match status" value="2"/>
</dbReference>
<reference evidence="4 5" key="1">
    <citation type="journal article" date="2018" name="Sci. Rep.">
        <title>Genomic signatures of local adaptation to the degree of environmental predictability in rotifers.</title>
        <authorList>
            <person name="Franch-Gras L."/>
            <person name="Hahn C."/>
            <person name="Garcia-Roger E.M."/>
            <person name="Carmona M.J."/>
            <person name="Serra M."/>
            <person name="Gomez A."/>
        </authorList>
    </citation>
    <scope>NUCLEOTIDE SEQUENCE [LARGE SCALE GENOMIC DNA]</scope>
    <source>
        <strain evidence="4">HYR1</strain>
    </source>
</reference>
<evidence type="ECO:0000259" key="3">
    <source>
        <dbReference type="PROSITE" id="PS50835"/>
    </source>
</evidence>
<keyword evidence="4" id="KW-0808">Transferase</keyword>
<dbReference type="STRING" id="10195.A0A3M7T9D4"/>
<dbReference type="EMBL" id="REGN01000063">
    <property type="protein sequence ID" value="RNA44696.1"/>
    <property type="molecule type" value="Genomic_DNA"/>
</dbReference>
<dbReference type="EC" id="2.7.10.1" evidence="4"/>
<feature type="domain" description="Ig-like" evidence="3">
    <location>
        <begin position="230"/>
        <end position="318"/>
    </location>
</feature>
<dbReference type="InterPro" id="IPR013098">
    <property type="entry name" value="Ig_I-set"/>
</dbReference>
<feature type="domain" description="Ig-like" evidence="3">
    <location>
        <begin position="11"/>
        <end position="100"/>
    </location>
</feature>
<feature type="compositionally biased region" description="Low complexity" evidence="2">
    <location>
        <begin position="139"/>
        <end position="149"/>
    </location>
</feature>
<dbReference type="SUPFAM" id="SSF48726">
    <property type="entry name" value="Immunoglobulin"/>
    <property type="match status" value="2"/>
</dbReference>
<evidence type="ECO:0000256" key="1">
    <source>
        <dbReference type="ARBA" id="ARBA00023319"/>
    </source>
</evidence>
<feature type="compositionally biased region" description="Basic and acidic residues" evidence="2">
    <location>
        <begin position="342"/>
        <end position="361"/>
    </location>
</feature>
<accession>A0A3M7T9D4</accession>
<dbReference type="InterPro" id="IPR003599">
    <property type="entry name" value="Ig_sub"/>
</dbReference>
<dbReference type="PANTHER" id="PTHR47633:SF4">
    <property type="entry name" value="MYOPALLADIN ISOFORM X1"/>
    <property type="match status" value="1"/>
</dbReference>
<comment type="caution">
    <text evidence="4">The sequence shown here is derived from an EMBL/GenBank/DDBJ whole genome shotgun (WGS) entry which is preliminary data.</text>
</comment>
<feature type="region of interest" description="Disordered" evidence="2">
    <location>
        <begin position="342"/>
        <end position="367"/>
    </location>
</feature>
<dbReference type="SMART" id="SM00408">
    <property type="entry name" value="IGc2"/>
    <property type="match status" value="2"/>
</dbReference>
<feature type="non-terminal residue" evidence="4">
    <location>
        <position position="367"/>
    </location>
</feature>
<dbReference type="FunFam" id="2.60.40.10:FF:000107">
    <property type="entry name" value="Myosin, light chain kinase a"/>
    <property type="match status" value="2"/>
</dbReference>
<feature type="non-terminal residue" evidence="4">
    <location>
        <position position="1"/>
    </location>
</feature>
<dbReference type="InterPro" id="IPR036179">
    <property type="entry name" value="Ig-like_dom_sf"/>
</dbReference>
<feature type="compositionally biased region" description="Basic and acidic residues" evidence="2">
    <location>
        <begin position="114"/>
        <end position="138"/>
    </location>
</feature>
<dbReference type="PROSITE" id="PS50835">
    <property type="entry name" value="IG_LIKE"/>
    <property type="match status" value="2"/>
</dbReference>
<keyword evidence="1" id="KW-0393">Immunoglobulin domain</keyword>
<sequence length="367" mass="40783">KPEEKKTTAVPAAFKEKPKDQIGLDGDRITVTCKVVGSPKPEITWFKNKQVIRKSKDFNMELNGETAKLTINDAYTEDSGDYSCEVWNEAGSQTSSFKITIKEKKGKMKRNRPKQKEEAKTEEEVRKEKRKSDAKKQAEQPAPEAAPAQSGITPIYEEEGPRRPLKVPPPSSGESTPTGPGSRKTSQPAIKLDVIDESGARVGHRKSSVVAPSVRKVKPNLEAHADAMAPVFLEKPENKLIIEGSSDFIEAVVDGNPFPQVTWLKGEKKVFEGPKFTYECDKSTGVVGLTIKKAKSDDESKYTLKISNPSGEERATFSIFVKSGKDDGIDFRNLLKHREHVKNKVDGESGERVDLRQVPEKNEDEFE</sequence>
<dbReference type="AlphaFoldDB" id="A0A3M7T9D4"/>
<dbReference type="InterPro" id="IPR003598">
    <property type="entry name" value="Ig_sub2"/>
</dbReference>
<dbReference type="Proteomes" id="UP000276133">
    <property type="component" value="Unassembled WGS sequence"/>
</dbReference>